<dbReference type="InterPro" id="IPR002789">
    <property type="entry name" value="HerA_central"/>
</dbReference>
<protein>
    <recommendedName>
        <fullName evidence="1">Helicase HerA central domain-containing protein</fullName>
    </recommendedName>
</protein>
<dbReference type="PANTHER" id="PTHR42957:SF1">
    <property type="entry name" value="HELICASE MJ1565-RELATED"/>
    <property type="match status" value="1"/>
</dbReference>
<dbReference type="SUPFAM" id="SSF52540">
    <property type="entry name" value="P-loop containing nucleoside triphosphate hydrolases"/>
    <property type="match status" value="1"/>
</dbReference>
<gene>
    <name evidence="2" type="ORF">GGQ66_000274</name>
</gene>
<dbReference type="PANTHER" id="PTHR42957">
    <property type="entry name" value="HELICASE MJ1565-RELATED"/>
    <property type="match status" value="1"/>
</dbReference>
<evidence type="ECO:0000313" key="2">
    <source>
        <dbReference type="EMBL" id="MBB4101758.1"/>
    </source>
</evidence>
<evidence type="ECO:0000313" key="3">
    <source>
        <dbReference type="Proteomes" id="UP000584824"/>
    </source>
</evidence>
<dbReference type="AlphaFoldDB" id="A0A7W6JYA5"/>
<dbReference type="Gene3D" id="3.40.50.300">
    <property type="entry name" value="P-loop containing nucleotide triphosphate hydrolases"/>
    <property type="match status" value="2"/>
</dbReference>
<name>A0A7W6JYA5_9HYPH</name>
<feature type="domain" description="Helicase HerA central" evidence="1">
    <location>
        <begin position="155"/>
        <end position="291"/>
    </location>
</feature>
<accession>A0A7W6JYA5</accession>
<reference evidence="2 3" key="1">
    <citation type="submission" date="2020-08" db="EMBL/GenBank/DDBJ databases">
        <title>Genomic Encyclopedia of Type Strains, Phase IV (KMG-IV): sequencing the most valuable type-strain genomes for metagenomic binning, comparative biology and taxonomic classification.</title>
        <authorList>
            <person name="Goeker M."/>
        </authorList>
    </citation>
    <scope>NUCLEOTIDE SEQUENCE [LARGE SCALE GENOMIC DNA]</scope>
    <source>
        <strain evidence="2 3">DSM 26385</strain>
    </source>
</reference>
<proteinExistence type="predicted"/>
<dbReference type="Pfam" id="PF01935">
    <property type="entry name" value="DUF87"/>
    <property type="match status" value="1"/>
</dbReference>
<comment type="caution">
    <text evidence="2">The sequence shown here is derived from an EMBL/GenBank/DDBJ whole genome shotgun (WGS) entry which is preliminary data.</text>
</comment>
<dbReference type="InterPro" id="IPR027417">
    <property type="entry name" value="P-loop_NTPase"/>
</dbReference>
<dbReference type="RefSeq" id="WP_183788615.1">
    <property type="nucleotide sequence ID" value="NZ_JACIDU010000001.1"/>
</dbReference>
<dbReference type="Proteomes" id="UP000584824">
    <property type="component" value="Unassembled WGS sequence"/>
</dbReference>
<organism evidence="2 3">
    <name type="scientific">Allorhizobium borbori</name>
    <dbReference type="NCBI Taxonomy" id="485907"/>
    <lineage>
        <taxon>Bacteria</taxon>
        <taxon>Pseudomonadati</taxon>
        <taxon>Pseudomonadota</taxon>
        <taxon>Alphaproteobacteria</taxon>
        <taxon>Hyphomicrobiales</taxon>
        <taxon>Rhizobiaceae</taxon>
        <taxon>Rhizobium/Agrobacterium group</taxon>
        <taxon>Allorhizobium</taxon>
    </lineage>
</organism>
<dbReference type="CDD" id="cd01127">
    <property type="entry name" value="TrwB_TraG_TraD_VirD4"/>
    <property type="match status" value="1"/>
</dbReference>
<dbReference type="EMBL" id="JACIDU010000001">
    <property type="protein sequence ID" value="MBB4101758.1"/>
    <property type="molecule type" value="Genomic_DNA"/>
</dbReference>
<dbReference type="InterPro" id="IPR008571">
    <property type="entry name" value="HerA-like"/>
</dbReference>
<keyword evidence="3" id="KW-1185">Reference proteome</keyword>
<sequence>MSAFLLDTDLEIGTVFEVAGSAIKIALKRDITELTRSHSGRVYDVGQIGSIVKMHLGRRILFATVRLLRLQSDEEAAALSTTQGKSFDQDRRVIEADMLGEAWFNPAEKELSFKRGVSTYPLPLQAVHLITKEETDKLFASAEKASEDGADRLVTIGSYVGATRVSCRANMDKLFGHHCAILGSTGSGKSSAVAAVIHSILEHQCRPEQSTRPCIILIDPHGEYASAFGNRAKVFRAYDALGNNPDDVSTLKLPYWLMSSDEFRSLVIGKTEFEATSQANTVYKALAHARMVGAGLARSAAGGIPADLPPGQHPEQPMPMAGVNEDHLVSFDRDKPRPFTLSEFETHIRERQAKRNGPNWTDVTASDFQKDYASILNKFRVLRTDPRVQFLMEEHGPDAPSLPDVLSQFLNVDGADDACLKIIDISGLPNEVAGPLTGAIARLLFQYKLHQTREERERDPVLFVCEEAHRYVPNRGDAQYEVAQTAVRRLAREGRKYGLGLMLVSQRPSDIEDTVISQCNSWIVLRLANSTDQEHVARILPDSLAGMTKVLSSLPRQEALFVGEAAAIPSRIRLRTLSRDQLPNSHDISFAEGWSSEGTTAATLATIVGRMTAF</sequence>
<evidence type="ECO:0000259" key="1">
    <source>
        <dbReference type="Pfam" id="PF01935"/>
    </source>
</evidence>